<dbReference type="AlphaFoldDB" id="F2L4M5"/>
<proteinExistence type="predicted"/>
<dbReference type="OrthoDB" id="25619at2157"/>
<dbReference type="EMBL" id="CP002590">
    <property type="protein sequence ID" value="AEA12203.1"/>
    <property type="molecule type" value="Genomic_DNA"/>
</dbReference>
<evidence type="ECO:0000313" key="3">
    <source>
        <dbReference type="EMBL" id="AEA12203.1"/>
    </source>
</evidence>
<protein>
    <submittedName>
        <fullName evidence="3">Uncharacterized protein</fullName>
    </submittedName>
</protein>
<keyword evidence="2" id="KW-0812">Transmembrane</keyword>
<feature type="transmembrane region" description="Helical" evidence="2">
    <location>
        <begin position="27"/>
        <end position="47"/>
    </location>
</feature>
<dbReference type="InterPro" id="IPR036197">
    <property type="entry name" value="NarG-like_sf"/>
</dbReference>
<feature type="transmembrane region" description="Helical" evidence="2">
    <location>
        <begin position="228"/>
        <end position="253"/>
    </location>
</feature>
<dbReference type="SUPFAM" id="SSF103501">
    <property type="entry name" value="Respiratory nitrate reductase 1 gamma chain"/>
    <property type="match status" value="1"/>
</dbReference>
<sequence length="302" mass="34182">MALVALGPNLFEDTSTGYIYVKSPVDWTLIDVLAYITVAFLIFAFLYKGVNQRRALRFPQIQMVIPYAEWERRLVSQKPPLGAGRTLAALIRTIFVDALAMEILKCEYGRAPAEVVKTRIAKRAAKLMIIWGFIFAAISTTLAFLMFPHNMIALNLDSPPRLFGMIGGVLMVAGASIWLAVRYREAQYRGIWDILGADFLPIMVLLLGVSGFLLQAAIYVWAYNQLSVAATAFLWTAIHLHAIVVALFFWALFWTNGEHIVYRIFWRAYEYVDRENAGRNTRLPPTDLKPVNRTGKEIQPGY</sequence>
<reference key="2">
    <citation type="submission" date="2011-03" db="EMBL/GenBank/DDBJ databases">
        <title>Complete genome sequence of the thermoacidophilic crenarchaeon Thermoproteus uzoniensis 768-20.</title>
        <authorList>
            <person name="Mardanov A.V."/>
            <person name="Gumerov V.M."/>
            <person name="Beletsky A.V."/>
            <person name="Prokofeva M.I."/>
            <person name="Bonch-Osmolovskaya E.A."/>
            <person name="Ravin N.V."/>
            <person name="Skryabin K.G."/>
        </authorList>
    </citation>
    <scope>NUCLEOTIDE SEQUENCE</scope>
    <source>
        <strain>768-20</strain>
    </source>
</reference>
<keyword evidence="2" id="KW-1133">Transmembrane helix</keyword>
<evidence type="ECO:0000313" key="4">
    <source>
        <dbReference type="Proteomes" id="UP000008138"/>
    </source>
</evidence>
<keyword evidence="4" id="KW-1185">Reference proteome</keyword>
<dbReference type="STRING" id="999630.TUZN_0713"/>
<organism evidence="3 4">
    <name type="scientific">Thermoproteus uzoniensis (strain 768-20)</name>
    <dbReference type="NCBI Taxonomy" id="999630"/>
    <lineage>
        <taxon>Archaea</taxon>
        <taxon>Thermoproteota</taxon>
        <taxon>Thermoprotei</taxon>
        <taxon>Thermoproteales</taxon>
        <taxon>Thermoproteaceae</taxon>
        <taxon>Thermoproteus</taxon>
    </lineage>
</organism>
<name>F2L4M5_THEU7</name>
<keyword evidence="2" id="KW-0472">Membrane</keyword>
<dbReference type="RefSeq" id="WP_013679539.1">
    <property type="nucleotide sequence ID" value="NC_015315.1"/>
</dbReference>
<dbReference type="KEGG" id="tuz:TUZN_0713"/>
<evidence type="ECO:0000256" key="2">
    <source>
        <dbReference type="SAM" id="Phobius"/>
    </source>
</evidence>
<dbReference type="GeneID" id="10360252"/>
<feature type="transmembrane region" description="Helical" evidence="2">
    <location>
        <begin position="127"/>
        <end position="147"/>
    </location>
</feature>
<feature type="region of interest" description="Disordered" evidence="1">
    <location>
        <begin position="282"/>
        <end position="302"/>
    </location>
</feature>
<reference evidence="3 4" key="1">
    <citation type="journal article" date="2011" name="J. Bacteriol.">
        <title>Complete genome sequence of the thermoacidophilic crenarchaeon Thermoproteus uzoniensis 768-20.</title>
        <authorList>
            <person name="Mardanov A.V."/>
            <person name="Gumerov V.M."/>
            <person name="Beletsky A.V."/>
            <person name="Prokofeva M.I."/>
            <person name="Bonch-Osmolovskaya E.A."/>
            <person name="Ravin N.V."/>
            <person name="Skryabin K.G."/>
        </authorList>
    </citation>
    <scope>NUCLEOTIDE SEQUENCE [LARGE SCALE GENOMIC DNA]</scope>
    <source>
        <strain evidence="3 4">768-20</strain>
    </source>
</reference>
<dbReference type="Proteomes" id="UP000008138">
    <property type="component" value="Chromosome"/>
</dbReference>
<feature type="transmembrane region" description="Helical" evidence="2">
    <location>
        <begin position="162"/>
        <end position="181"/>
    </location>
</feature>
<dbReference type="HOGENOM" id="CLU_920160_0_0_2"/>
<gene>
    <name evidence="3" type="ordered locus">TUZN_0713</name>
</gene>
<feature type="transmembrane region" description="Helical" evidence="2">
    <location>
        <begin position="202"/>
        <end position="222"/>
    </location>
</feature>
<evidence type="ECO:0000256" key="1">
    <source>
        <dbReference type="SAM" id="MobiDB-lite"/>
    </source>
</evidence>
<dbReference type="eggNOG" id="arCOG05627">
    <property type="taxonomic scope" value="Archaea"/>
</dbReference>
<accession>F2L4M5</accession>